<dbReference type="Proteomes" id="UP000193144">
    <property type="component" value="Unassembled WGS sequence"/>
</dbReference>
<dbReference type="OrthoDB" id="3744681at2759"/>
<reference evidence="2 3" key="1">
    <citation type="submission" date="2016-07" db="EMBL/GenBank/DDBJ databases">
        <title>Pervasive Adenine N6-methylation of Active Genes in Fungi.</title>
        <authorList>
            <consortium name="DOE Joint Genome Institute"/>
            <person name="Mondo S.J."/>
            <person name="Dannebaum R.O."/>
            <person name="Kuo R.C."/>
            <person name="Labutti K."/>
            <person name="Haridas S."/>
            <person name="Kuo A."/>
            <person name="Salamov A."/>
            <person name="Ahrendt S.R."/>
            <person name="Lipzen A."/>
            <person name="Sullivan W."/>
            <person name="Andreopoulos W.B."/>
            <person name="Clum A."/>
            <person name="Lindquist E."/>
            <person name="Daum C."/>
            <person name="Ramamoorthy G.K."/>
            <person name="Gryganskyi A."/>
            <person name="Culley D."/>
            <person name="Magnuson J.K."/>
            <person name="James T.Y."/>
            <person name="O'Malley M.A."/>
            <person name="Stajich J.E."/>
            <person name="Spatafora J.W."/>
            <person name="Visel A."/>
            <person name="Grigoriev I.V."/>
        </authorList>
    </citation>
    <scope>NUCLEOTIDE SEQUENCE [LARGE SCALE GENOMIC DNA]</scope>
    <source>
        <strain evidence="2 3">CBS 115471</strain>
    </source>
</reference>
<comment type="caution">
    <text evidence="2">The sequence shown here is derived from an EMBL/GenBank/DDBJ whole genome shotgun (WGS) entry which is preliminary data.</text>
</comment>
<feature type="compositionally biased region" description="Polar residues" evidence="1">
    <location>
        <begin position="1"/>
        <end position="10"/>
    </location>
</feature>
<feature type="compositionally biased region" description="Low complexity" evidence="1">
    <location>
        <begin position="26"/>
        <end position="42"/>
    </location>
</feature>
<evidence type="ECO:0000313" key="3">
    <source>
        <dbReference type="Proteomes" id="UP000193144"/>
    </source>
</evidence>
<feature type="region of interest" description="Disordered" evidence="1">
    <location>
        <begin position="1"/>
        <end position="52"/>
    </location>
</feature>
<dbReference type="EMBL" id="MCFA01000061">
    <property type="protein sequence ID" value="ORY11413.1"/>
    <property type="molecule type" value="Genomic_DNA"/>
</dbReference>
<keyword evidence="3" id="KW-1185">Reference proteome</keyword>
<name>A0A1Y1ZMD6_9PLEO</name>
<evidence type="ECO:0000256" key="1">
    <source>
        <dbReference type="SAM" id="MobiDB-lite"/>
    </source>
</evidence>
<accession>A0A1Y1ZMD6</accession>
<organism evidence="2 3">
    <name type="scientific">Clohesyomyces aquaticus</name>
    <dbReference type="NCBI Taxonomy" id="1231657"/>
    <lineage>
        <taxon>Eukaryota</taxon>
        <taxon>Fungi</taxon>
        <taxon>Dikarya</taxon>
        <taxon>Ascomycota</taxon>
        <taxon>Pezizomycotina</taxon>
        <taxon>Dothideomycetes</taxon>
        <taxon>Pleosporomycetidae</taxon>
        <taxon>Pleosporales</taxon>
        <taxon>Lindgomycetaceae</taxon>
        <taxon>Clohesyomyces</taxon>
    </lineage>
</organism>
<protein>
    <submittedName>
        <fullName evidence="2">Uncharacterized protein</fullName>
    </submittedName>
</protein>
<evidence type="ECO:0000313" key="2">
    <source>
        <dbReference type="EMBL" id="ORY11413.1"/>
    </source>
</evidence>
<feature type="compositionally biased region" description="Polar residues" evidence="1">
    <location>
        <begin position="43"/>
        <end position="52"/>
    </location>
</feature>
<gene>
    <name evidence="2" type="ORF">BCR34DRAFT_587919</name>
</gene>
<sequence>MSPSKSNSSEAFKGNPAGNDNDSKITTPTVDQTAPPAQPQTQGESSNYARTSSTVSYIDPPHVSLFPGLYSPSLNTIINPSVVTLQTVVDRLMDPPIELYTKDMMAVRLNKVWAVGVAGAERFSNMFGQHKLNPEDPLATSGMSLGLSGEMLEWLISPGNVFYLPAKHFGGPEGEF</sequence>
<proteinExistence type="predicted"/>
<dbReference type="AlphaFoldDB" id="A0A1Y1ZMD6"/>